<keyword evidence="3" id="KW-1185">Reference proteome</keyword>
<dbReference type="OrthoDB" id="4955419at2"/>
<gene>
    <name evidence="2" type="ordered locus">Xcel_0514</name>
</gene>
<protein>
    <recommendedName>
        <fullName evidence="1">Minor tail protein gp31 C-terminal domain-containing protein</fullName>
    </recommendedName>
</protein>
<organism evidence="2 3">
    <name type="scientific">Xylanimonas cellulosilytica (strain DSM 15894 / JCM 12276 / CECT 5975 / KCTC 9989 / LMG 20990 / NBRC 107835 / XIL07)</name>
    <dbReference type="NCBI Taxonomy" id="446471"/>
    <lineage>
        <taxon>Bacteria</taxon>
        <taxon>Bacillati</taxon>
        <taxon>Actinomycetota</taxon>
        <taxon>Actinomycetes</taxon>
        <taxon>Micrococcales</taxon>
        <taxon>Promicromonosporaceae</taxon>
        <taxon>Xylanimonas</taxon>
    </lineage>
</organism>
<dbReference type="HOGENOM" id="CLU_626917_0_0_11"/>
<dbReference type="Proteomes" id="UP000002255">
    <property type="component" value="Chromosome"/>
</dbReference>
<dbReference type="RefSeq" id="WP_012877297.1">
    <property type="nucleotide sequence ID" value="NC_013530.1"/>
</dbReference>
<dbReference type="EMBL" id="CP001821">
    <property type="protein sequence ID" value="ACZ29553.1"/>
    <property type="molecule type" value="Genomic_DNA"/>
</dbReference>
<dbReference type="STRING" id="446471.Xcel_0514"/>
<dbReference type="AlphaFoldDB" id="D1BW50"/>
<sequence>MTQWTINTAIVLNQTSGQVALDLAGQTVQVVVRGTTTPYPIIETGSLDPIPSSLLTVSPIGTLPPFIIDTDTPEDLYLDWRDSGSGAQGGIGFEEVMRTIAVQARDAAADAIVQAEAAQEAAVVAQTAAAGAVTAATTAIAGIPAQIGTQVVAAVTAQVAAAVEPVATSAQAAATSAVASQLAAEVAASTAAGLASGVVRSVNGLPPNAAGNVTVATGGGGSGGAVDAVNGHTGYVVLDADDVGARPAGVAIPVADIAATGTPSGSTYLRGDGTWSTPAGGGGSGAVDSVNGQTGDVTLAAADVGALPSSTVYVASVAGKTGTVSLTKGDVGLSQVDNTSDANKPLSTAAAAALAGKAEAGAVVFNTGNQTVGGTKTFTSAPVVPDNAFPIAKVSGLSATLASLVAGMGITAIVAITQSAYEALPVKSATTLYVITE</sequence>
<dbReference type="SUPFAM" id="SSF69349">
    <property type="entry name" value="Phage fibre proteins"/>
    <property type="match status" value="1"/>
</dbReference>
<accession>D1BW50</accession>
<dbReference type="InterPro" id="IPR056923">
    <property type="entry name" value="Minor_tail_gp31_C"/>
</dbReference>
<reference evidence="3" key="1">
    <citation type="submission" date="2009-11" db="EMBL/GenBank/DDBJ databases">
        <title>The complete chromosome of Xylanimonas cellulosilytica DSM 15894.</title>
        <authorList>
            <consortium name="US DOE Joint Genome Institute (JGI-PGF)"/>
            <person name="Lucas S."/>
            <person name="Copeland A."/>
            <person name="Lapidus A."/>
            <person name="Glavina del Rio T."/>
            <person name="Dalin E."/>
            <person name="Tice H."/>
            <person name="Bruce D."/>
            <person name="Goodwin L."/>
            <person name="Pitluck S."/>
            <person name="Kyrpides N."/>
            <person name="Mavromatis K."/>
            <person name="Ivanova N."/>
            <person name="Mikhailova N."/>
            <person name="Foster B."/>
            <person name="Clum A."/>
            <person name="Brettin T."/>
            <person name="Detter J.C."/>
            <person name="Han C."/>
            <person name="Larimer F."/>
            <person name="Land M."/>
            <person name="Hauser L."/>
            <person name="Markowitz V."/>
            <person name="Cheng J.F."/>
            <person name="Hugenholtz P."/>
            <person name="Woyke T."/>
            <person name="Wu D."/>
            <person name="Gehrich-Schroeter G."/>
            <person name="Schneider S."/>
            <person name="Pukall S.R."/>
            <person name="Klenk H.P."/>
            <person name="Eisen J.A."/>
        </authorList>
    </citation>
    <scope>NUCLEOTIDE SEQUENCE [LARGE SCALE GENOMIC DNA]</scope>
    <source>
        <strain evidence="3">DSM 15894 / CECT 5975 / LMG 20990 / XIL07</strain>
    </source>
</reference>
<dbReference type="Gene3D" id="6.10.140.2190">
    <property type="match status" value="1"/>
</dbReference>
<evidence type="ECO:0000259" key="1">
    <source>
        <dbReference type="Pfam" id="PF24243"/>
    </source>
</evidence>
<dbReference type="KEGG" id="xce:Xcel_0514"/>
<proteinExistence type="predicted"/>
<evidence type="ECO:0000313" key="2">
    <source>
        <dbReference type="EMBL" id="ACZ29553.1"/>
    </source>
</evidence>
<feature type="domain" description="Minor tail protein gp31 C-terminal" evidence="1">
    <location>
        <begin position="412"/>
        <end position="436"/>
    </location>
</feature>
<evidence type="ECO:0000313" key="3">
    <source>
        <dbReference type="Proteomes" id="UP000002255"/>
    </source>
</evidence>
<dbReference type="Pfam" id="PF24243">
    <property type="entry name" value="Phage_tail_C"/>
    <property type="match status" value="1"/>
</dbReference>
<name>D1BW50_XYLCX</name>
<reference evidence="2 3" key="2">
    <citation type="journal article" date="2010" name="Stand. Genomic Sci.">
        <title>Complete genome sequence of Xylanimonas cellulosilytica type strain (XIL07).</title>
        <authorList>
            <person name="Foster B."/>
            <person name="Pukall R."/>
            <person name="Abt B."/>
            <person name="Nolan M."/>
            <person name="Glavina Del Rio T."/>
            <person name="Chen F."/>
            <person name="Lucas S."/>
            <person name="Tice H."/>
            <person name="Pitluck S."/>
            <person name="Cheng J.-F."/>
            <person name="Chertkov O."/>
            <person name="Brettin T."/>
            <person name="Han C."/>
            <person name="Detter J.C."/>
            <person name="Bruce D."/>
            <person name="Goodwin L."/>
            <person name="Ivanova N."/>
            <person name="Mavromatis K."/>
            <person name="Pati A."/>
            <person name="Mikhailova N."/>
            <person name="Chen A."/>
            <person name="Palaniappan K."/>
            <person name="Land M."/>
            <person name="Hauser L."/>
            <person name="Chang Y.-J."/>
            <person name="Jeffries C.D."/>
            <person name="Chain P."/>
            <person name="Rohde M."/>
            <person name="Goeker M."/>
            <person name="Bristow J."/>
            <person name="Eisen J.A."/>
            <person name="Markowitz V."/>
            <person name="Hugenholtz P."/>
            <person name="Kyrpides N.C."/>
            <person name="Klenk H.-P."/>
            <person name="Lapidus A."/>
        </authorList>
    </citation>
    <scope>NUCLEOTIDE SEQUENCE [LARGE SCALE GENOMIC DNA]</scope>
    <source>
        <strain evidence="3">DSM 15894 / CECT 5975 / LMG 20990 / XIL07</strain>
    </source>
</reference>